<organism evidence="4 5">
    <name type="scientific">Glutamicibacter ardleyensis</name>
    <dbReference type="NCBI Taxonomy" id="225894"/>
    <lineage>
        <taxon>Bacteria</taxon>
        <taxon>Bacillati</taxon>
        <taxon>Actinomycetota</taxon>
        <taxon>Actinomycetes</taxon>
        <taxon>Micrococcales</taxon>
        <taxon>Micrococcaceae</taxon>
        <taxon>Glutamicibacter</taxon>
    </lineage>
</organism>
<dbReference type="EMBL" id="BMKX01000002">
    <property type="protein sequence ID" value="GGJ57085.1"/>
    <property type="molecule type" value="Genomic_DNA"/>
</dbReference>
<sequence length="198" mass="21654">MDLLRGLSLEDLSVAIWVCVAVFAAVMGIWQRRQLQWVALSSVVLFAVLNAGTGIYVLRTVGDSRWAQEGTVPLSAPSLSETPLVGQYLDPLNSALQSMVGSVNSLVAFQQALPVALDFFTKSGWALLIAVPLMLLVVVMSYRAARRRKRELNNYRATVDQLKIDLEQVKARLTMLDGASSLGEPTAGPPQASRRDQR</sequence>
<name>A0ABQ2DGF8_9MICC</name>
<keyword evidence="5" id="KW-1185">Reference proteome</keyword>
<gene>
    <name evidence="4" type="ORF">GCM10007173_14870</name>
</gene>
<evidence type="ECO:0000256" key="3">
    <source>
        <dbReference type="SAM" id="Phobius"/>
    </source>
</evidence>
<accession>A0ABQ2DGF8</accession>
<evidence type="ECO:0000313" key="4">
    <source>
        <dbReference type="EMBL" id="GGJ57085.1"/>
    </source>
</evidence>
<feature type="region of interest" description="Disordered" evidence="2">
    <location>
        <begin position="179"/>
        <end position="198"/>
    </location>
</feature>
<evidence type="ECO:0000256" key="1">
    <source>
        <dbReference type="SAM" id="Coils"/>
    </source>
</evidence>
<protein>
    <submittedName>
        <fullName evidence="4">Uncharacterized protein</fullName>
    </submittedName>
</protein>
<feature type="transmembrane region" description="Helical" evidence="3">
    <location>
        <begin position="123"/>
        <end position="142"/>
    </location>
</feature>
<keyword evidence="1" id="KW-0175">Coiled coil</keyword>
<comment type="caution">
    <text evidence="4">The sequence shown here is derived from an EMBL/GenBank/DDBJ whole genome shotgun (WGS) entry which is preliminary data.</text>
</comment>
<keyword evidence="3" id="KW-1133">Transmembrane helix</keyword>
<dbReference type="Proteomes" id="UP000606115">
    <property type="component" value="Unassembled WGS sequence"/>
</dbReference>
<evidence type="ECO:0000256" key="2">
    <source>
        <dbReference type="SAM" id="MobiDB-lite"/>
    </source>
</evidence>
<evidence type="ECO:0000313" key="5">
    <source>
        <dbReference type="Proteomes" id="UP000606115"/>
    </source>
</evidence>
<keyword evidence="3" id="KW-0472">Membrane</keyword>
<proteinExistence type="predicted"/>
<reference evidence="5" key="1">
    <citation type="journal article" date="2019" name="Int. J. Syst. Evol. Microbiol.">
        <title>The Global Catalogue of Microorganisms (GCM) 10K type strain sequencing project: providing services to taxonomists for standard genome sequencing and annotation.</title>
        <authorList>
            <consortium name="The Broad Institute Genomics Platform"/>
            <consortium name="The Broad Institute Genome Sequencing Center for Infectious Disease"/>
            <person name="Wu L."/>
            <person name="Ma J."/>
        </authorList>
    </citation>
    <scope>NUCLEOTIDE SEQUENCE [LARGE SCALE GENOMIC DNA]</scope>
    <source>
        <strain evidence="5">CGMCC 1.3685</strain>
    </source>
</reference>
<feature type="coiled-coil region" evidence="1">
    <location>
        <begin position="145"/>
        <end position="172"/>
    </location>
</feature>
<feature type="transmembrane region" description="Helical" evidence="3">
    <location>
        <begin position="12"/>
        <end position="30"/>
    </location>
</feature>
<keyword evidence="3" id="KW-0812">Transmembrane</keyword>
<feature type="transmembrane region" description="Helical" evidence="3">
    <location>
        <begin position="37"/>
        <end position="58"/>
    </location>
</feature>